<keyword evidence="5" id="KW-0547">Nucleotide-binding</keyword>
<evidence type="ECO:0000313" key="7">
    <source>
        <dbReference type="EMBL" id="KAE9584775.1"/>
    </source>
</evidence>
<dbReference type="PANTHER" id="PTHR33078:SF100">
    <property type="entry name" value="PROTEIN YCF2"/>
    <property type="match status" value="1"/>
</dbReference>
<evidence type="ECO:0000256" key="6">
    <source>
        <dbReference type="ARBA" id="ARBA00022840"/>
    </source>
</evidence>
<evidence type="ECO:0000256" key="5">
    <source>
        <dbReference type="ARBA" id="ARBA00022741"/>
    </source>
</evidence>
<dbReference type="GO" id="GO:0005524">
    <property type="term" value="F:ATP binding"/>
    <property type="evidence" value="ECO:0007669"/>
    <property type="project" value="UniProtKB-KW"/>
</dbReference>
<accession>A0A6A4MY14</accession>
<keyword evidence="4" id="KW-0934">Plastid</keyword>
<evidence type="ECO:0000313" key="8">
    <source>
        <dbReference type="Proteomes" id="UP000447434"/>
    </source>
</evidence>
<evidence type="ECO:0000256" key="4">
    <source>
        <dbReference type="ARBA" id="ARBA00022640"/>
    </source>
</evidence>
<evidence type="ECO:0000256" key="1">
    <source>
        <dbReference type="ARBA" id="ARBA00002329"/>
    </source>
</evidence>
<keyword evidence="6" id="KW-0067">ATP-binding</keyword>
<dbReference type="GO" id="GO:0009536">
    <property type="term" value="C:plastid"/>
    <property type="evidence" value="ECO:0007669"/>
    <property type="project" value="UniProtKB-SubCell"/>
</dbReference>
<evidence type="ECO:0000256" key="3">
    <source>
        <dbReference type="ARBA" id="ARBA00009361"/>
    </source>
</evidence>
<sequence length="111" mass="12971">MIQNGSCSIVEEGELVLDPQQIEEDLFNHIVWAPRTWHPLGFLFDCIERPNELGFPYRVGSFRGKQIIYYEEYEFQQNDSVFLKGGTLLCLLSMGFHIENYLQMKRCQGGF</sequence>
<comment type="subcellular location">
    <subcellularLocation>
        <location evidence="2">Plastid</location>
    </subcellularLocation>
</comment>
<keyword evidence="8" id="KW-1185">Reference proteome</keyword>
<comment type="function">
    <text evidence="1">Probable ATPase of unknown function. Its presence in a non-photosynthetic plant (Epifagus virginiana) and experiments in tobacco indicate that it has an essential function which is probably not related to photosynthesis.</text>
</comment>
<dbReference type="AlphaFoldDB" id="A0A6A4MY14"/>
<dbReference type="OrthoDB" id="1909036at2759"/>
<reference evidence="8" key="1">
    <citation type="journal article" date="2020" name="Nat. Commun.">
        <title>Genome sequence of the cluster root forming white lupin.</title>
        <authorList>
            <person name="Hufnagel B."/>
            <person name="Marques A."/>
            <person name="Soriano A."/>
            <person name="Marques L."/>
            <person name="Divol F."/>
            <person name="Doumas P."/>
            <person name="Sallet E."/>
            <person name="Mancinotti D."/>
            <person name="Carrere S."/>
            <person name="Marande W."/>
            <person name="Arribat S."/>
            <person name="Keller J."/>
            <person name="Huneau C."/>
            <person name="Blein T."/>
            <person name="Aime D."/>
            <person name="Laguerre M."/>
            <person name="Taylor J."/>
            <person name="Schubert V."/>
            <person name="Nelson M."/>
            <person name="Geu-Flores F."/>
            <person name="Crespi M."/>
            <person name="Gallardo-Guerrero K."/>
            <person name="Delaux P.-M."/>
            <person name="Salse J."/>
            <person name="Berges H."/>
            <person name="Guyot R."/>
            <person name="Gouzy J."/>
            <person name="Peret B."/>
        </authorList>
    </citation>
    <scope>NUCLEOTIDE SEQUENCE [LARGE SCALE GENOMIC DNA]</scope>
    <source>
        <strain evidence="8">cv. Amiga</strain>
    </source>
</reference>
<dbReference type="Proteomes" id="UP000447434">
    <property type="component" value="Chromosome 25"/>
</dbReference>
<proteinExistence type="inferred from homology"/>
<comment type="similarity">
    <text evidence="3">Belongs to the Ycf2 family.</text>
</comment>
<dbReference type="EMBL" id="WOCE01000025">
    <property type="protein sequence ID" value="KAE9584775.1"/>
    <property type="molecule type" value="Genomic_DNA"/>
</dbReference>
<name>A0A6A4MY14_LUPAL</name>
<organism evidence="7 8">
    <name type="scientific">Lupinus albus</name>
    <name type="common">White lupine</name>
    <name type="synonym">Lupinus termis</name>
    <dbReference type="NCBI Taxonomy" id="3870"/>
    <lineage>
        <taxon>Eukaryota</taxon>
        <taxon>Viridiplantae</taxon>
        <taxon>Streptophyta</taxon>
        <taxon>Embryophyta</taxon>
        <taxon>Tracheophyta</taxon>
        <taxon>Spermatophyta</taxon>
        <taxon>Magnoliopsida</taxon>
        <taxon>eudicotyledons</taxon>
        <taxon>Gunneridae</taxon>
        <taxon>Pentapetalae</taxon>
        <taxon>rosids</taxon>
        <taxon>fabids</taxon>
        <taxon>Fabales</taxon>
        <taxon>Fabaceae</taxon>
        <taxon>Papilionoideae</taxon>
        <taxon>50 kb inversion clade</taxon>
        <taxon>genistoids sensu lato</taxon>
        <taxon>core genistoids</taxon>
        <taxon>Genisteae</taxon>
        <taxon>Lupinus</taxon>
    </lineage>
</organism>
<dbReference type="PANTHER" id="PTHR33078">
    <property type="entry name" value="PROTEIN YCF2-RELATED"/>
    <property type="match status" value="1"/>
</dbReference>
<gene>
    <name evidence="7" type="ORF">Lalb_Chr25g0281861</name>
</gene>
<protein>
    <submittedName>
        <fullName evidence="7">Uncharacterized protein</fullName>
    </submittedName>
</protein>
<comment type="caution">
    <text evidence="7">The sequence shown here is derived from an EMBL/GenBank/DDBJ whole genome shotgun (WGS) entry which is preliminary data.</text>
</comment>
<evidence type="ECO:0000256" key="2">
    <source>
        <dbReference type="ARBA" id="ARBA00004474"/>
    </source>
</evidence>